<dbReference type="InterPro" id="IPR032675">
    <property type="entry name" value="LRR_dom_sf"/>
</dbReference>
<sequence>MPNKKRIFVFFIILLVLSFLVGALPALVSEGIFHLNSTLVIILALLSPILSPFIELIYSNIANIVKKANYNRKRIVSILEENYRNFIQHLIIPSARGNTVNELLPLHSIERRIMSVEDLEKYVERGEKNVDSFPFTQIVEELKGSPPRSLSSSPLKYIITGILRKRKKIKNEGKRLLKYIITGIPGVGKTSCSFQLALKQLEAFNNKESNYLPLWFDIGERTGRKQLGNGLKSLRDILKDCSTQVSKEEQLKTYLAFLEGKSVDNVELRLSDDDFEIFWILDGWNENPINDMITWLSNRDTITIFSRMGGEPLGSSSISFDKYTLRPFTVQDSISFLTQFNHVPEKCARIIASSLDEHYGEEFLIPFFLNIIVYNLSIQGINDTVQTINYFNIEQTTKFSFLKDFFYSILERDFSSINAQRKLNDRLKRQILSWFSQILYFIVKKNSNVPSRMIFREEDLQDAIDNVRPPEIVRTDPLEVLTDLLFIEKVQDNRGERTISYSLVHELYLDFFLAYAISSFWEKKENEPKFDNDGRMYLQWMDNESFDEVWFLIADKWKDSKENNFEKFIIKCLEFRRDKKDNQDLTLQHILDYIRNRVLSYSFLHPNKRSISSHHNICLSLRLFPGGIKELDLSETKVTDISALVHCTNLRYLDLSGTKVTDISALVHCTNLQYLDLSGTDVQDISPLSHCPNLQKIYLSGTDVQDIRPLSSCPNLQVLYLLGTHVQDISPLSSCPNLQVLYLLGTHVQDIRPLSSCPNLQVLYLLGTHVQDIRPLSSCPNLQRLRLSGTKVTDISVLKNCPNLQELDLSDTDVQDISPLSSCLNLQELYLLATHVQDINPLSHCPKLQVLDLRGTHVQDINPLSHCPKLQVLDLHGTKVTDISVLKNCPNLQELDLSGTKVTDINPLSSCLNLQALYLSDTDVTDLNPLSSCLNLQALYLSDTDVTDLNPLSSCLNLQALYLSDTDVTDLNPLSHCPKLQVLDLHGTKVTDLNPLSSCPKLQVLDLHGTDVQDISPLVSLPHLQYLVLRGTDVQDLNPLSHCPKLQVLDLHGTDVQDISPLVSLPHLQYLDLSGTDVHDISALSSCPNLQRLRLSETKVTDISVLENCPNLQELVLRGIEGEFNISPIIRHRQLLNLDFDSSLQLLCPRDLQDSIEAPALLKIKDQIQFF</sequence>
<dbReference type="InterPro" id="IPR027417">
    <property type="entry name" value="P-loop_NTPase"/>
</dbReference>
<accession>A0A9Y1BJF9</accession>
<name>A0A9Y1BJF9_9ARCH</name>
<dbReference type="Gene3D" id="3.40.50.300">
    <property type="entry name" value="P-loop containing nucleotide triphosphate hydrolases"/>
    <property type="match status" value="1"/>
</dbReference>
<dbReference type="PROSITE" id="PS51450">
    <property type="entry name" value="LRR"/>
    <property type="match status" value="11"/>
</dbReference>
<keyword evidence="3" id="KW-0812">Transmembrane</keyword>
<dbReference type="Pfam" id="PF13516">
    <property type="entry name" value="LRR_6"/>
    <property type="match status" value="1"/>
</dbReference>
<proteinExistence type="predicted"/>
<keyword evidence="3" id="KW-0472">Membrane</keyword>
<dbReference type="Proteomes" id="UP001201020">
    <property type="component" value="Chromosome"/>
</dbReference>
<dbReference type="PANTHER" id="PTHR46652:SF3">
    <property type="entry name" value="LEUCINE-RICH REPEAT-CONTAINING PROTEIN 9"/>
    <property type="match status" value="1"/>
</dbReference>
<evidence type="ECO:0000256" key="3">
    <source>
        <dbReference type="SAM" id="Phobius"/>
    </source>
</evidence>
<evidence type="ECO:0000256" key="2">
    <source>
        <dbReference type="ARBA" id="ARBA00022737"/>
    </source>
</evidence>
<dbReference type="InterPro" id="IPR050836">
    <property type="entry name" value="SDS22/Internalin_LRR"/>
</dbReference>
<reference evidence="4" key="1">
    <citation type="journal article" date="2022" name="Nat. Microbiol.">
        <title>Unique mobile elements and scalable gene flow at the prokaryote-eukaryote boundary revealed by circularized Asgard archaea genomes.</title>
        <authorList>
            <person name="Wu F."/>
            <person name="Speth D.R."/>
            <person name="Philosof A."/>
            <person name="Cremiere A."/>
            <person name="Narayanan A."/>
            <person name="Barco R.A."/>
            <person name="Connon S.A."/>
            <person name="Amend J.P."/>
            <person name="Antoshechkin I.A."/>
            <person name="Orphan V.J."/>
        </authorList>
    </citation>
    <scope>NUCLEOTIDE SEQUENCE</scope>
    <source>
        <strain evidence="4">PM71</strain>
    </source>
</reference>
<dbReference type="InterPro" id="IPR006553">
    <property type="entry name" value="Leu-rich_rpt_Cys-con_subtyp"/>
</dbReference>
<dbReference type="Pfam" id="PF12799">
    <property type="entry name" value="LRR_4"/>
    <property type="match status" value="9"/>
</dbReference>
<feature type="transmembrane region" description="Helical" evidence="3">
    <location>
        <begin position="40"/>
        <end position="65"/>
    </location>
</feature>
<protein>
    <submittedName>
        <fullName evidence="4">Leucine-rich repeat domain-containing protein</fullName>
    </submittedName>
</protein>
<dbReference type="SMART" id="SM00367">
    <property type="entry name" value="LRR_CC"/>
    <property type="match status" value="6"/>
</dbReference>
<feature type="transmembrane region" description="Helical" evidence="3">
    <location>
        <begin position="7"/>
        <end position="28"/>
    </location>
</feature>
<dbReference type="AlphaFoldDB" id="A0A9Y1BJF9"/>
<keyword evidence="3" id="KW-1133">Transmembrane helix</keyword>
<evidence type="ECO:0000256" key="1">
    <source>
        <dbReference type="ARBA" id="ARBA00022614"/>
    </source>
</evidence>
<dbReference type="Gene3D" id="3.80.10.10">
    <property type="entry name" value="Ribonuclease Inhibitor"/>
    <property type="match status" value="3"/>
</dbReference>
<dbReference type="PANTHER" id="PTHR46652">
    <property type="entry name" value="LEUCINE-RICH REPEAT AND IQ DOMAIN-CONTAINING PROTEIN 1-RELATED"/>
    <property type="match status" value="1"/>
</dbReference>
<dbReference type="InterPro" id="IPR025875">
    <property type="entry name" value="Leu-rich_rpt_4"/>
</dbReference>
<gene>
    <name evidence="4" type="ORF">K9W45_08670</name>
</gene>
<evidence type="ECO:0000313" key="4">
    <source>
        <dbReference type="EMBL" id="UJG39917.1"/>
    </source>
</evidence>
<dbReference type="InterPro" id="IPR001611">
    <property type="entry name" value="Leu-rich_rpt"/>
</dbReference>
<keyword evidence="1" id="KW-0433">Leucine-rich repeat</keyword>
<organism evidence="4">
    <name type="scientific">Candidatus Heimdallarchaeum aukensis</name>
    <dbReference type="NCBI Taxonomy" id="2876573"/>
    <lineage>
        <taxon>Archaea</taxon>
        <taxon>Promethearchaeati</taxon>
        <taxon>Candidatus Heimdallarchaeota</taxon>
        <taxon>Candidatus Heimdallarchaeia (ex Rinke et al. 2021) (nom. nud.)</taxon>
        <taxon>Candidatus Heimdallarchaeales</taxon>
        <taxon>Candidatus Heimdallarchaeaceae</taxon>
        <taxon>Candidatus Heimdallarchaeum</taxon>
    </lineage>
</organism>
<feature type="transmembrane region" description="Helical" evidence="3">
    <location>
        <begin position="176"/>
        <end position="198"/>
    </location>
</feature>
<dbReference type="EMBL" id="CP084166">
    <property type="protein sequence ID" value="UJG39917.1"/>
    <property type="molecule type" value="Genomic_DNA"/>
</dbReference>
<keyword evidence="2" id="KW-0677">Repeat</keyword>
<dbReference type="SUPFAM" id="SSF52058">
    <property type="entry name" value="L domain-like"/>
    <property type="match status" value="2"/>
</dbReference>